<dbReference type="VEuPathDB" id="PiroplasmaDB:BOVATA_006580"/>
<gene>
    <name evidence="2" type="ORF">BOVATA_006580</name>
</gene>
<dbReference type="RefSeq" id="XP_028865408.1">
    <property type="nucleotide sequence ID" value="XM_029009575.1"/>
</dbReference>
<feature type="region of interest" description="Disordered" evidence="1">
    <location>
        <begin position="1"/>
        <end position="93"/>
    </location>
</feature>
<reference evidence="2 3" key="1">
    <citation type="journal article" date="2017" name="BMC Genomics">
        <title>Whole-genome assembly of Babesia ovata and comparative genomics between closely related pathogens.</title>
        <authorList>
            <person name="Yamagishi J."/>
            <person name="Asada M."/>
            <person name="Hakimi H."/>
            <person name="Tanaka T.Q."/>
            <person name="Sugimoto C."/>
            <person name="Kawazu S."/>
        </authorList>
    </citation>
    <scope>NUCLEOTIDE SEQUENCE [LARGE SCALE GENOMIC DNA]</scope>
    <source>
        <strain evidence="2 3">Miyake</strain>
    </source>
</reference>
<evidence type="ECO:0000313" key="2">
    <source>
        <dbReference type="EMBL" id="GBE59165.1"/>
    </source>
</evidence>
<accession>A0A2H6K845</accession>
<feature type="compositionally biased region" description="Basic and acidic residues" evidence="1">
    <location>
        <begin position="76"/>
        <end position="89"/>
    </location>
</feature>
<evidence type="ECO:0000313" key="3">
    <source>
        <dbReference type="Proteomes" id="UP000236319"/>
    </source>
</evidence>
<protein>
    <submittedName>
        <fullName evidence="2">RRP5 homolog isoform X2, putative</fullName>
    </submittedName>
</protein>
<dbReference type="OrthoDB" id="365642at2759"/>
<feature type="compositionally biased region" description="Basic and acidic residues" evidence="1">
    <location>
        <begin position="58"/>
        <end position="69"/>
    </location>
</feature>
<name>A0A2H6K845_9APIC</name>
<comment type="caution">
    <text evidence="2">The sequence shown here is derived from an EMBL/GenBank/DDBJ whole genome shotgun (WGS) entry which is preliminary data.</text>
</comment>
<sequence>MDFERRTSSISSNIYGSQDGRSRTSSSMNEEVSIPMGSHSSKFVNREPTREMNQGRSSIRDDGRDRGSERSNGAAKSEEKGEPTIKKSPETSAAATLDNEDLIAGLALQRLCDEKPDIDTLASSLMQLYDYLEYSTDETESPTELVDRIALTALRVKVKTESLINRANWRMKAAVRYARHLEIKRRSIQKNIPRIENNFMGMYRDQYRSKGVSEIYDRLYKVLGKIPEISHMEIREERLREKQETIAANIENMRRQIVAQRSQLETICQLMADVAAMETTS</sequence>
<dbReference type="AlphaFoldDB" id="A0A2H6K845"/>
<dbReference type="GeneID" id="39872935"/>
<keyword evidence="3" id="KW-1185">Reference proteome</keyword>
<evidence type="ECO:0000256" key="1">
    <source>
        <dbReference type="SAM" id="MobiDB-lite"/>
    </source>
</evidence>
<dbReference type="EMBL" id="BDSA01000001">
    <property type="protein sequence ID" value="GBE59165.1"/>
    <property type="molecule type" value="Genomic_DNA"/>
</dbReference>
<organism evidence="2 3">
    <name type="scientific">Babesia ovata</name>
    <dbReference type="NCBI Taxonomy" id="189622"/>
    <lineage>
        <taxon>Eukaryota</taxon>
        <taxon>Sar</taxon>
        <taxon>Alveolata</taxon>
        <taxon>Apicomplexa</taxon>
        <taxon>Aconoidasida</taxon>
        <taxon>Piroplasmida</taxon>
        <taxon>Babesiidae</taxon>
        <taxon>Babesia</taxon>
    </lineage>
</organism>
<dbReference type="Proteomes" id="UP000236319">
    <property type="component" value="Unassembled WGS sequence"/>
</dbReference>
<proteinExistence type="predicted"/>